<proteinExistence type="predicted"/>
<evidence type="ECO:0008006" key="5">
    <source>
        <dbReference type="Google" id="ProtNLM"/>
    </source>
</evidence>
<name>A0A7V1I4T3_DESA2</name>
<reference evidence="3" key="2">
    <citation type="journal article" date="2020" name="mSystems">
        <title>Genome- and Community-Level Interaction Insights into Carbon Utilization and Element Cycling Functions of Hydrothermarchaeota in Hydrothermal Sediment.</title>
        <authorList>
            <person name="Zhou Z."/>
            <person name="Liu Y."/>
            <person name="Xu W."/>
            <person name="Pan J."/>
            <person name="Luo Z.H."/>
            <person name="Li M."/>
        </authorList>
    </citation>
    <scope>NUCLEOTIDE SEQUENCE [LARGE SCALE GENOMIC DNA]</scope>
    <source>
        <strain evidence="3">HyVt-45</strain>
    </source>
</reference>
<evidence type="ECO:0000256" key="1">
    <source>
        <dbReference type="SAM" id="Phobius"/>
    </source>
</evidence>
<dbReference type="AlphaFoldDB" id="A0A7V1I4T3"/>
<gene>
    <name evidence="3" type="ORF">ENJ03_04395</name>
    <name evidence="2" type="ORF">HS1_001945</name>
</gene>
<organism evidence="3">
    <name type="scientific">Desulfofervidus auxilii</name>
    <dbReference type="NCBI Taxonomy" id="1621989"/>
    <lineage>
        <taxon>Bacteria</taxon>
        <taxon>Pseudomonadati</taxon>
        <taxon>Thermodesulfobacteriota</taxon>
        <taxon>Candidatus Desulfofervidia</taxon>
        <taxon>Candidatus Desulfofervidales</taxon>
        <taxon>Candidatus Desulfofervidaceae</taxon>
        <taxon>Candidatus Desulfofervidus</taxon>
    </lineage>
</organism>
<dbReference type="Proteomes" id="UP000070560">
    <property type="component" value="Chromosome"/>
</dbReference>
<protein>
    <recommendedName>
        <fullName evidence="5">Multidrug transporter</fullName>
    </recommendedName>
</protein>
<dbReference type="EMBL" id="DRKW01000257">
    <property type="protein sequence ID" value="HEB74441.1"/>
    <property type="molecule type" value="Genomic_DNA"/>
</dbReference>
<dbReference type="KEGG" id="daw:HS1_001945"/>
<dbReference type="Proteomes" id="UP000886268">
    <property type="component" value="Unassembled WGS sequence"/>
</dbReference>
<accession>A0A7V1I4T3</accession>
<evidence type="ECO:0000313" key="2">
    <source>
        <dbReference type="EMBL" id="AMM41737.1"/>
    </source>
</evidence>
<dbReference type="RefSeq" id="WP_066064675.1">
    <property type="nucleotide sequence ID" value="NZ_CP013015.1"/>
</dbReference>
<feature type="transmembrane region" description="Helical" evidence="1">
    <location>
        <begin position="49"/>
        <end position="70"/>
    </location>
</feature>
<dbReference type="OrthoDB" id="332175at2"/>
<sequence length="99" mass="10973">MRSKRSIILLITLCLIFSIIGPVAAGESTESNNIDNDLMIFDMILARPAGLISIGVGTTVFVLSLPFTLCSRNVKYTAHKLIVEPINYTFTRPLGQMEW</sequence>
<reference evidence="2 4" key="1">
    <citation type="submission" date="2015-10" db="EMBL/GenBank/DDBJ databases">
        <title>Candidatus Desulfofervidus auxilii, a hydrogenotrophic sulfate-reducing bacterium involved in the thermophilic anaerobic oxidation of methane.</title>
        <authorList>
            <person name="Krukenberg V."/>
            <person name="Richter M."/>
            <person name="Wegener G."/>
        </authorList>
    </citation>
    <scope>NUCLEOTIDE SEQUENCE [LARGE SCALE GENOMIC DNA]</scope>
    <source>
        <strain evidence="2 4">HS1</strain>
    </source>
</reference>
<dbReference type="EMBL" id="CP013015">
    <property type="protein sequence ID" value="AMM41737.1"/>
    <property type="molecule type" value="Genomic_DNA"/>
</dbReference>
<keyword evidence="4" id="KW-1185">Reference proteome</keyword>
<keyword evidence="1" id="KW-1133">Transmembrane helix</keyword>
<evidence type="ECO:0000313" key="4">
    <source>
        <dbReference type="Proteomes" id="UP000070560"/>
    </source>
</evidence>
<evidence type="ECO:0000313" key="3">
    <source>
        <dbReference type="EMBL" id="HEB74441.1"/>
    </source>
</evidence>
<keyword evidence="1" id="KW-0472">Membrane</keyword>
<keyword evidence="1" id="KW-0812">Transmembrane</keyword>